<dbReference type="NCBIfam" id="TIGR00598">
    <property type="entry name" value="rad14"/>
    <property type="match status" value="1"/>
</dbReference>
<dbReference type="InterPro" id="IPR037129">
    <property type="entry name" value="XPA_sf"/>
</dbReference>
<evidence type="ECO:0000256" key="2">
    <source>
        <dbReference type="ARBA" id="ARBA00004496"/>
    </source>
</evidence>
<comment type="subcellular location">
    <subcellularLocation>
        <location evidence="2">Cytoplasm</location>
    </subcellularLocation>
    <subcellularLocation>
        <location evidence="1">Nucleus</location>
    </subcellularLocation>
</comment>
<dbReference type="Pfam" id="PF03501">
    <property type="entry name" value="S10_plectin"/>
    <property type="match status" value="1"/>
</dbReference>
<dbReference type="GO" id="GO:0003684">
    <property type="term" value="F:damaged DNA binding"/>
    <property type="evidence" value="ECO:0007669"/>
    <property type="project" value="InterPro"/>
</dbReference>
<dbReference type="InterPro" id="IPR009061">
    <property type="entry name" value="DNA-bd_dom_put_sf"/>
</dbReference>
<dbReference type="GO" id="GO:0000715">
    <property type="term" value="P:nucleotide-excision repair, DNA damage recognition"/>
    <property type="evidence" value="ECO:0007669"/>
    <property type="project" value="TreeGrafter"/>
</dbReference>
<dbReference type="Pfam" id="PF05181">
    <property type="entry name" value="XPA_C"/>
    <property type="match status" value="1"/>
</dbReference>
<dbReference type="PROSITE" id="PS00753">
    <property type="entry name" value="XPA_2"/>
    <property type="match status" value="1"/>
</dbReference>
<dbReference type="Gene3D" id="3.90.530.10">
    <property type="entry name" value="XPA C-terminal domain"/>
    <property type="match status" value="1"/>
</dbReference>
<dbReference type="GO" id="GO:0005737">
    <property type="term" value="C:cytoplasm"/>
    <property type="evidence" value="ECO:0007669"/>
    <property type="project" value="UniProtKB-SubCell"/>
</dbReference>
<keyword evidence="6" id="KW-0689">Ribosomal protein</keyword>
<feature type="compositionally biased region" description="Basic and acidic residues" evidence="9">
    <location>
        <begin position="367"/>
        <end position="376"/>
    </location>
</feature>
<dbReference type="PANTHER" id="PTHR10142">
    <property type="entry name" value="DNA REPAIR PROTEIN COMPLEMENTING XP-A CELLS"/>
    <property type="match status" value="1"/>
</dbReference>
<dbReference type="FunFam" id="1.10.10.10:FF:000025">
    <property type="entry name" value="40S ribosomal protein S10"/>
    <property type="match status" value="1"/>
</dbReference>
<organism evidence="12 13">
    <name type="scientific">Thamnidium elegans</name>
    <dbReference type="NCBI Taxonomy" id="101142"/>
    <lineage>
        <taxon>Eukaryota</taxon>
        <taxon>Fungi</taxon>
        <taxon>Fungi incertae sedis</taxon>
        <taxon>Mucoromycota</taxon>
        <taxon>Mucoromycotina</taxon>
        <taxon>Mucoromycetes</taxon>
        <taxon>Mucorales</taxon>
        <taxon>Mucorineae</taxon>
        <taxon>Mucoraceae</taxon>
        <taxon>Thamnidium</taxon>
    </lineage>
</organism>
<comment type="caution">
    <text evidence="12">The sequence shown here is derived from an EMBL/GenBank/DDBJ whole genome shotgun (WGS) entry which is preliminary data.</text>
</comment>
<dbReference type="GO" id="GO:1901255">
    <property type="term" value="P:nucleotide-excision repair involved in interstrand cross-link repair"/>
    <property type="evidence" value="ECO:0007669"/>
    <property type="project" value="TreeGrafter"/>
</dbReference>
<evidence type="ECO:0000259" key="11">
    <source>
        <dbReference type="Pfam" id="PF05181"/>
    </source>
</evidence>
<evidence type="ECO:0000259" key="10">
    <source>
        <dbReference type="Pfam" id="PF03501"/>
    </source>
</evidence>
<dbReference type="Gene3D" id="1.10.10.10">
    <property type="entry name" value="Winged helix-like DNA-binding domain superfamily/Winged helix DNA-binding domain"/>
    <property type="match status" value="1"/>
</dbReference>
<dbReference type="InterPro" id="IPR022656">
    <property type="entry name" value="XPA_C"/>
</dbReference>
<protein>
    <submittedName>
        <fullName evidence="12">Uncharacterized protein</fullName>
    </submittedName>
</protein>
<evidence type="ECO:0000256" key="5">
    <source>
        <dbReference type="ARBA" id="ARBA00022833"/>
    </source>
</evidence>
<keyword evidence="5" id="KW-0862">Zinc</keyword>
<sequence length="407" mass="47639">MLVSKQNRKAVYEALFKDGALVAPKDYNLPKHADIDVPNLEVIKLMQSLTSRGFVKTQFSWQWYYYTLTDEGIDYLREFLHLPQEIVPATLKKSARPAAPRRAFGGDRENRAPRGDRDNYRRKEGASGDFKPEFRGGLGREPKIFTQEQLDRIATNKAKALQRLSEKRKAETTIAPKKAKWIKSFYEYDLTTLVDSKGGFIIDETDGNKEFNEEKKRSYIIEPYYPPSLEAHENPKCKECQSMDLDPIFFNVFHIFLCATCKDKYPEKYSLITKTEAKEDYLLTDPELKDPELLPHWSKPNPHKSSWNDMMLYVREMVEEYAFKKWNGPEGLDAEYERRENQKKDKKDKKFKEKLADLRRRTMTSGWERKRQEGPHKHQFGPTKEDENGNSIQKCDSCGLVIESEEF</sequence>
<dbReference type="InterPro" id="IPR036388">
    <property type="entry name" value="WH-like_DNA-bd_sf"/>
</dbReference>
<keyword evidence="8" id="KW-0687">Ribonucleoprotein</keyword>
<dbReference type="Proteomes" id="UP000613177">
    <property type="component" value="Unassembled WGS sequence"/>
</dbReference>
<reference evidence="12" key="1">
    <citation type="submission" date="2021-01" db="EMBL/GenBank/DDBJ databases">
        <title>Metabolic potential, ecology and presence of endohyphal bacteria is reflected in genomic diversity of Mucoromycotina.</title>
        <authorList>
            <person name="Muszewska A."/>
            <person name="Okrasinska A."/>
            <person name="Steczkiewicz K."/>
            <person name="Drgas O."/>
            <person name="Orlowska M."/>
            <person name="Perlinska-Lenart U."/>
            <person name="Aleksandrzak-Piekarczyk T."/>
            <person name="Szatraj K."/>
            <person name="Zielenkiewicz U."/>
            <person name="Pilsyk S."/>
            <person name="Malc E."/>
            <person name="Mieczkowski P."/>
            <person name="Kruszewska J.S."/>
            <person name="Biernat P."/>
            <person name="Pawlowska J."/>
        </authorList>
    </citation>
    <scope>NUCLEOTIDE SEQUENCE</scope>
    <source>
        <strain evidence="12">WA0000018081</strain>
    </source>
</reference>
<keyword evidence="13" id="KW-1185">Reference proteome</keyword>
<feature type="compositionally biased region" description="Basic and acidic residues" evidence="9">
    <location>
        <begin position="337"/>
        <end position="360"/>
    </location>
</feature>
<feature type="domain" description="XPA C-terminal" evidence="11">
    <location>
        <begin position="268"/>
        <end position="316"/>
    </location>
</feature>
<evidence type="ECO:0000256" key="1">
    <source>
        <dbReference type="ARBA" id="ARBA00004123"/>
    </source>
</evidence>
<dbReference type="AlphaFoldDB" id="A0A8H7W1F0"/>
<name>A0A8H7W1F0_9FUNG</name>
<dbReference type="EMBL" id="JAEPRE010000018">
    <property type="protein sequence ID" value="KAG2236408.1"/>
    <property type="molecule type" value="Genomic_DNA"/>
</dbReference>
<dbReference type="InterPro" id="IPR022658">
    <property type="entry name" value="XPA_CS"/>
</dbReference>
<accession>A0A8H7W1F0</accession>
<feature type="region of interest" description="Disordered" evidence="9">
    <location>
        <begin position="337"/>
        <end position="395"/>
    </location>
</feature>
<evidence type="ECO:0000313" key="13">
    <source>
        <dbReference type="Proteomes" id="UP000613177"/>
    </source>
</evidence>
<feature type="domain" description="Plectin/eS10 N-terminal" evidence="10">
    <location>
        <begin position="3"/>
        <end position="94"/>
    </location>
</feature>
<comment type="similarity">
    <text evidence="3">Belongs to the eukaryotic ribosomal protein eS10 family.</text>
</comment>
<dbReference type="InterPro" id="IPR000465">
    <property type="entry name" value="XPA/RAD14"/>
</dbReference>
<evidence type="ECO:0000256" key="8">
    <source>
        <dbReference type="ARBA" id="ARBA00023274"/>
    </source>
</evidence>
<evidence type="ECO:0000256" key="4">
    <source>
        <dbReference type="ARBA" id="ARBA00022490"/>
    </source>
</evidence>
<dbReference type="GO" id="GO:0000110">
    <property type="term" value="C:nucleotide-excision repair factor 1 complex"/>
    <property type="evidence" value="ECO:0007669"/>
    <property type="project" value="TreeGrafter"/>
</dbReference>
<dbReference type="SUPFAM" id="SSF46955">
    <property type="entry name" value="Putative DNA-binding domain"/>
    <property type="match status" value="1"/>
</dbReference>
<dbReference type="PANTHER" id="PTHR10142:SF0">
    <property type="entry name" value="DNA REPAIR PROTEIN COMPLEMENTING XP-A CELLS"/>
    <property type="match status" value="1"/>
</dbReference>
<evidence type="ECO:0000256" key="9">
    <source>
        <dbReference type="SAM" id="MobiDB-lite"/>
    </source>
</evidence>
<evidence type="ECO:0000256" key="3">
    <source>
        <dbReference type="ARBA" id="ARBA00007278"/>
    </source>
</evidence>
<dbReference type="CDD" id="cd21077">
    <property type="entry name" value="DBD_Rad14"/>
    <property type="match status" value="1"/>
</dbReference>
<proteinExistence type="inferred from homology"/>
<keyword evidence="7" id="KW-0539">Nucleus</keyword>
<dbReference type="GO" id="GO:0070914">
    <property type="term" value="P:UV-damage excision repair"/>
    <property type="evidence" value="ECO:0007669"/>
    <property type="project" value="TreeGrafter"/>
</dbReference>
<feature type="region of interest" description="Disordered" evidence="9">
    <location>
        <begin position="92"/>
        <end position="133"/>
    </location>
</feature>
<keyword evidence="4" id="KW-0963">Cytoplasm</keyword>
<dbReference type="GO" id="GO:0005840">
    <property type="term" value="C:ribosome"/>
    <property type="evidence" value="ECO:0007669"/>
    <property type="project" value="UniProtKB-KW"/>
</dbReference>
<evidence type="ECO:0000313" key="12">
    <source>
        <dbReference type="EMBL" id="KAG2236408.1"/>
    </source>
</evidence>
<feature type="compositionally biased region" description="Basic and acidic residues" evidence="9">
    <location>
        <begin position="104"/>
        <end position="133"/>
    </location>
</feature>
<dbReference type="InterPro" id="IPR005326">
    <property type="entry name" value="Plectin_eS10_N"/>
</dbReference>
<evidence type="ECO:0000256" key="6">
    <source>
        <dbReference type="ARBA" id="ARBA00022980"/>
    </source>
</evidence>
<dbReference type="GO" id="GO:1990904">
    <property type="term" value="C:ribonucleoprotein complex"/>
    <property type="evidence" value="ECO:0007669"/>
    <property type="project" value="UniProtKB-KW"/>
</dbReference>
<dbReference type="GO" id="GO:0006284">
    <property type="term" value="P:base-excision repair"/>
    <property type="evidence" value="ECO:0007669"/>
    <property type="project" value="TreeGrafter"/>
</dbReference>
<gene>
    <name evidence="12" type="ORF">INT48_008390</name>
</gene>
<evidence type="ECO:0000256" key="7">
    <source>
        <dbReference type="ARBA" id="ARBA00023242"/>
    </source>
</evidence>